<comment type="caution">
    <text evidence="1">The sequence shown here is derived from an EMBL/GenBank/DDBJ whole genome shotgun (WGS) entry which is preliminary data.</text>
</comment>
<organism evidence="1 2">
    <name type="scientific">Flavobacterium branchiophilum</name>
    <dbReference type="NCBI Taxonomy" id="55197"/>
    <lineage>
        <taxon>Bacteria</taxon>
        <taxon>Pseudomonadati</taxon>
        <taxon>Bacteroidota</taxon>
        <taxon>Flavobacteriia</taxon>
        <taxon>Flavobacteriales</taxon>
        <taxon>Flavobacteriaceae</taxon>
        <taxon>Flavobacterium</taxon>
    </lineage>
</organism>
<gene>
    <name evidence="1" type="ORF">BC670_0633</name>
</gene>
<proteinExistence type="predicted"/>
<evidence type="ECO:0000313" key="1">
    <source>
        <dbReference type="EMBL" id="TQM39802.1"/>
    </source>
</evidence>
<dbReference type="RefSeq" id="WP_089080509.1">
    <property type="nucleotide sequence ID" value="NZ_VFPJ01000001.1"/>
</dbReference>
<dbReference type="Proteomes" id="UP000320773">
    <property type="component" value="Unassembled WGS sequence"/>
</dbReference>
<accession>A0A543G137</accession>
<sequence>MKTLKPEIRSILDKIKGVNADEDFVKSEVEKRNLKKEIHRSNYEISYDILGRCFISAHLSTKSSTAEIAVMKWLLTCDLLIDENYIEE</sequence>
<name>A0A543G137_9FLAO</name>
<reference evidence="1 2" key="1">
    <citation type="submission" date="2019-06" db="EMBL/GenBank/DDBJ databases">
        <title>Genomic Encyclopedia of Archaeal and Bacterial Type Strains, Phase II (KMG-II): from individual species to whole genera.</title>
        <authorList>
            <person name="Goeker M."/>
        </authorList>
    </citation>
    <scope>NUCLEOTIDE SEQUENCE [LARGE SCALE GENOMIC DNA]</scope>
    <source>
        <strain evidence="1 2">DSM 24789</strain>
    </source>
</reference>
<evidence type="ECO:0000313" key="2">
    <source>
        <dbReference type="Proteomes" id="UP000320773"/>
    </source>
</evidence>
<dbReference type="EMBL" id="VFPJ01000001">
    <property type="protein sequence ID" value="TQM39802.1"/>
    <property type="molecule type" value="Genomic_DNA"/>
</dbReference>
<dbReference type="AlphaFoldDB" id="A0A543G137"/>
<protein>
    <submittedName>
        <fullName evidence="1">Uncharacterized protein</fullName>
    </submittedName>
</protein>